<proteinExistence type="predicted"/>
<dbReference type="Proteomes" id="UP001202328">
    <property type="component" value="Unassembled WGS sequence"/>
</dbReference>
<organism evidence="2 3">
    <name type="scientific">Papaver atlanticum</name>
    <dbReference type="NCBI Taxonomy" id="357466"/>
    <lineage>
        <taxon>Eukaryota</taxon>
        <taxon>Viridiplantae</taxon>
        <taxon>Streptophyta</taxon>
        <taxon>Embryophyta</taxon>
        <taxon>Tracheophyta</taxon>
        <taxon>Spermatophyta</taxon>
        <taxon>Magnoliopsida</taxon>
        <taxon>Ranunculales</taxon>
        <taxon>Papaveraceae</taxon>
        <taxon>Papaveroideae</taxon>
        <taxon>Papaver</taxon>
    </lineage>
</organism>
<dbReference type="AlphaFoldDB" id="A0AAD4SWR0"/>
<evidence type="ECO:0000313" key="2">
    <source>
        <dbReference type="EMBL" id="KAI3924826.1"/>
    </source>
</evidence>
<keyword evidence="3" id="KW-1185">Reference proteome</keyword>
<keyword evidence="1" id="KW-0175">Coiled coil</keyword>
<protein>
    <submittedName>
        <fullName evidence="2">Uncharacterized protein</fullName>
    </submittedName>
</protein>
<reference evidence="2" key="1">
    <citation type="submission" date="2022-04" db="EMBL/GenBank/DDBJ databases">
        <title>A functionally conserved STORR gene fusion in Papaver species that diverged 16.8 million years ago.</title>
        <authorList>
            <person name="Catania T."/>
        </authorList>
    </citation>
    <scope>NUCLEOTIDE SEQUENCE</scope>
    <source>
        <strain evidence="2">S-188037</strain>
    </source>
</reference>
<sequence>MSSCSGAKTTEIELLEVGELVGEPVDATINASSSKGLICGSSLLNSSTSVDAIPIPPGFTTASAQERVEGFEFVDNLKIPEEYLILNKKICEKYGHMATRKLIKFNDAMLLACVTGLLKIISAMENVRGSELSEALLERWEGSIKDAEALEFNVKWLREGFNRIKNHWRSSFGIDREVESHAQVLDAMQVKYDCLSTRERELETELSEVKVQKRKAEATISSERKSIQEKLSEKIKFQNEPVLGLLLS</sequence>
<dbReference type="EMBL" id="JAJJMB010008256">
    <property type="protein sequence ID" value="KAI3924826.1"/>
    <property type="molecule type" value="Genomic_DNA"/>
</dbReference>
<name>A0AAD4SWR0_9MAGN</name>
<evidence type="ECO:0000313" key="3">
    <source>
        <dbReference type="Proteomes" id="UP001202328"/>
    </source>
</evidence>
<accession>A0AAD4SWR0</accession>
<comment type="caution">
    <text evidence="2">The sequence shown here is derived from an EMBL/GenBank/DDBJ whole genome shotgun (WGS) entry which is preliminary data.</text>
</comment>
<gene>
    <name evidence="2" type="ORF">MKW98_031077</name>
</gene>
<feature type="coiled-coil region" evidence="1">
    <location>
        <begin position="185"/>
        <end position="219"/>
    </location>
</feature>
<evidence type="ECO:0000256" key="1">
    <source>
        <dbReference type="SAM" id="Coils"/>
    </source>
</evidence>